<name>A0A927C745_9BACL</name>
<organism evidence="4 5">
    <name type="scientific">Paenibacillus oceani</name>
    <dbReference type="NCBI Taxonomy" id="2772510"/>
    <lineage>
        <taxon>Bacteria</taxon>
        <taxon>Bacillati</taxon>
        <taxon>Bacillota</taxon>
        <taxon>Bacilli</taxon>
        <taxon>Bacillales</taxon>
        <taxon>Paenibacillaceae</taxon>
        <taxon>Paenibacillus</taxon>
    </lineage>
</organism>
<keyword evidence="3" id="KW-0732">Signal</keyword>
<protein>
    <submittedName>
        <fullName evidence="4">Extracellular solute-binding protein</fullName>
    </submittedName>
</protein>
<evidence type="ECO:0000256" key="1">
    <source>
        <dbReference type="ARBA" id="ARBA00008520"/>
    </source>
</evidence>
<dbReference type="Gene3D" id="3.40.190.10">
    <property type="entry name" value="Periplasmic binding protein-like II"/>
    <property type="match status" value="1"/>
</dbReference>
<comment type="similarity">
    <text evidence="1">Belongs to the bacterial solute-binding protein 1 family.</text>
</comment>
<keyword evidence="2" id="KW-0813">Transport</keyword>
<keyword evidence="5" id="KW-1185">Reference proteome</keyword>
<reference evidence="4" key="1">
    <citation type="submission" date="2020-09" db="EMBL/GenBank/DDBJ databases">
        <title>A novel bacterium of genus Paenibacillus, isolated from South China Sea.</title>
        <authorList>
            <person name="Huang H."/>
            <person name="Mo K."/>
            <person name="Hu Y."/>
        </authorList>
    </citation>
    <scope>NUCLEOTIDE SEQUENCE</scope>
    <source>
        <strain evidence="4">IB182363</strain>
    </source>
</reference>
<evidence type="ECO:0000313" key="5">
    <source>
        <dbReference type="Proteomes" id="UP000639396"/>
    </source>
</evidence>
<dbReference type="InterPro" id="IPR050490">
    <property type="entry name" value="Bact_solute-bd_prot1"/>
</dbReference>
<dbReference type="Proteomes" id="UP000639396">
    <property type="component" value="Unassembled WGS sequence"/>
</dbReference>
<dbReference type="InterPro" id="IPR006061">
    <property type="entry name" value="SBP_1_CS"/>
</dbReference>
<comment type="caution">
    <text evidence="4">The sequence shown here is derived from an EMBL/GenBank/DDBJ whole genome shotgun (WGS) entry which is preliminary data.</text>
</comment>
<dbReference type="Pfam" id="PF01547">
    <property type="entry name" value="SBP_bac_1"/>
    <property type="match status" value="1"/>
</dbReference>
<gene>
    <name evidence="4" type="ORF">IDH45_01920</name>
</gene>
<evidence type="ECO:0000256" key="3">
    <source>
        <dbReference type="ARBA" id="ARBA00022729"/>
    </source>
</evidence>
<dbReference type="InterPro" id="IPR006059">
    <property type="entry name" value="SBP"/>
</dbReference>
<dbReference type="PANTHER" id="PTHR43649">
    <property type="entry name" value="ARABINOSE-BINDING PROTEIN-RELATED"/>
    <property type="match status" value="1"/>
</dbReference>
<dbReference type="SUPFAM" id="SSF53850">
    <property type="entry name" value="Periplasmic binding protein-like II"/>
    <property type="match status" value="1"/>
</dbReference>
<evidence type="ECO:0000256" key="2">
    <source>
        <dbReference type="ARBA" id="ARBA00022448"/>
    </source>
</evidence>
<dbReference type="AlphaFoldDB" id="A0A927C745"/>
<sequence>MKELWKPLFVMGIAATISIGCASEKSGITQTIEESPEPVTLKMYTLAQSFSDEDFKRLVLDPVQRKYPHIHIELMVEPNDYSGAGLEKFIIAGNVPDLIYANTQNIGGYSGDLQAIIDLNGPIKQYQYELDRLNSEAINSIKSYGKNGELFGIPFSINGAGLYYNKDIFDKFGVPYPKDGSTWDDILELGKRLARTDGEVIYKPLGIAGFTHLATSLSLPYIDTTTGKASFATEGWKRAAEVFKMIKELPQNKFNGSPDTFFMAKQELAMYATYDNVILFLEQLQSSGKALNFDIASYPNFQEKRGIGLGFDAKVLLVSSKTKHVKEALQVMASMTSDEVQMMVTRSGRISALKDARFKENFGKDLVALQGKNVPALFNNVQAFKPPVTKEVSAVTKIINAAAKEIEDGKDINTALREADEKANKELQALRN</sequence>
<dbReference type="PROSITE" id="PS01037">
    <property type="entry name" value="SBP_BACTERIAL_1"/>
    <property type="match status" value="1"/>
</dbReference>
<dbReference type="EMBL" id="JACXJA010000003">
    <property type="protein sequence ID" value="MBD2860741.1"/>
    <property type="molecule type" value="Genomic_DNA"/>
</dbReference>
<dbReference type="GO" id="GO:0055085">
    <property type="term" value="P:transmembrane transport"/>
    <property type="evidence" value="ECO:0007669"/>
    <property type="project" value="InterPro"/>
</dbReference>
<evidence type="ECO:0000313" key="4">
    <source>
        <dbReference type="EMBL" id="MBD2860741.1"/>
    </source>
</evidence>
<dbReference type="RefSeq" id="WP_190924151.1">
    <property type="nucleotide sequence ID" value="NZ_JACXJA010000003.1"/>
</dbReference>
<accession>A0A927C745</accession>
<dbReference type="PROSITE" id="PS51257">
    <property type="entry name" value="PROKAR_LIPOPROTEIN"/>
    <property type="match status" value="1"/>
</dbReference>
<proteinExistence type="inferred from homology"/>